<dbReference type="InterPro" id="IPR051128">
    <property type="entry name" value="EgtD_Methyltrsf_superfamily"/>
</dbReference>
<dbReference type="AlphaFoldDB" id="A0A6I4M0B2"/>
<dbReference type="PANTHER" id="PTHR43397">
    <property type="entry name" value="ERGOTHIONEINE BIOSYNTHESIS PROTEIN 1"/>
    <property type="match status" value="1"/>
</dbReference>
<evidence type="ECO:0000256" key="1">
    <source>
        <dbReference type="ARBA" id="ARBA00022603"/>
    </source>
</evidence>
<keyword evidence="2 4" id="KW-0808">Transferase</keyword>
<dbReference type="EMBL" id="SDWJ01000002">
    <property type="protein sequence ID" value="MVZ97746.1"/>
    <property type="molecule type" value="Genomic_DNA"/>
</dbReference>
<accession>A0A6I4M0B2</accession>
<dbReference type="InterPro" id="IPR017804">
    <property type="entry name" value="MeTrfase_EgtD-like"/>
</dbReference>
<comment type="caution">
    <text evidence="4">The sequence shown here is derived from an EMBL/GenBank/DDBJ whole genome shotgun (WGS) entry which is preliminary data.</text>
</comment>
<dbReference type="OrthoDB" id="5289726at2"/>
<name>A0A6I4M0B2_9SPHN</name>
<evidence type="ECO:0000313" key="4">
    <source>
        <dbReference type="EMBL" id="MVZ97746.1"/>
    </source>
</evidence>
<dbReference type="InterPro" id="IPR029063">
    <property type="entry name" value="SAM-dependent_MTases_sf"/>
</dbReference>
<sequence length="321" mass="35617">MSETALLSRADPQFLADVLEGLRGPRRAIPARWFYDERGSTLFDEITRLPEYYPTRNETALLKNCKDALAEQIASGGAVIEFGAGSATKTPLLLEAIDPEFYVPVDISGDYLRNSATVLQSRFPDLNIIPVEADFTQTMVLPDNIAYTNILGFFPGSTIGNFVPRSGVDLLRHMRATLGEGAKLLIGFDRIKSADVLVPAYDDAAGVTAAFNLNLLHRINRELGGDIPVDAFLHQIVWNDLEARVEMHLRCNRDIRFSVAGVDFSFDEGDSIHTENSHKYDLRSLRLLLRSGCWTPVAEYSDPEDWFTLVLAEAAPIQTAP</sequence>
<dbReference type="InterPro" id="IPR019257">
    <property type="entry name" value="MeTrfase_dom"/>
</dbReference>
<protein>
    <submittedName>
        <fullName evidence="4">L-histidine N(Alpha)-methyltransferase</fullName>
        <ecNumber evidence="4">2.1.1.44</ecNumber>
    </submittedName>
</protein>
<dbReference type="EC" id="2.1.1.44" evidence="4"/>
<gene>
    <name evidence="4" type="primary">egtD</name>
    <name evidence="4" type="ORF">EUU23_08510</name>
</gene>
<keyword evidence="1 4" id="KW-0489">Methyltransferase</keyword>
<organism evidence="4 5">
    <name type="scientific">Sphingorhabdus profundilacus</name>
    <dbReference type="NCBI Taxonomy" id="2509718"/>
    <lineage>
        <taxon>Bacteria</taxon>
        <taxon>Pseudomonadati</taxon>
        <taxon>Pseudomonadota</taxon>
        <taxon>Alphaproteobacteria</taxon>
        <taxon>Sphingomonadales</taxon>
        <taxon>Sphingomonadaceae</taxon>
        <taxon>Sphingorhabdus</taxon>
    </lineage>
</organism>
<dbReference type="PANTHER" id="PTHR43397:SF1">
    <property type="entry name" value="ERGOTHIONEINE BIOSYNTHESIS PROTEIN 1"/>
    <property type="match status" value="1"/>
</dbReference>
<dbReference type="SUPFAM" id="SSF53335">
    <property type="entry name" value="S-adenosyl-L-methionine-dependent methyltransferases"/>
    <property type="match status" value="1"/>
</dbReference>
<dbReference type="InterPro" id="IPR035094">
    <property type="entry name" value="EgtD"/>
</dbReference>
<evidence type="ECO:0000259" key="3">
    <source>
        <dbReference type="Pfam" id="PF10017"/>
    </source>
</evidence>
<proteinExistence type="predicted"/>
<dbReference type="NCBIfam" id="TIGR03438">
    <property type="entry name" value="egtD_ergothio"/>
    <property type="match status" value="1"/>
</dbReference>
<dbReference type="Proteomes" id="UP000471147">
    <property type="component" value="Unassembled WGS sequence"/>
</dbReference>
<keyword evidence="5" id="KW-1185">Reference proteome</keyword>
<dbReference type="Gene3D" id="3.40.50.150">
    <property type="entry name" value="Vaccinia Virus protein VP39"/>
    <property type="match status" value="1"/>
</dbReference>
<dbReference type="RefSeq" id="WP_160353734.1">
    <property type="nucleotide sequence ID" value="NZ_SDWJ01000002.1"/>
</dbReference>
<dbReference type="PIRSF" id="PIRSF018005">
    <property type="entry name" value="UCP018005"/>
    <property type="match status" value="1"/>
</dbReference>
<dbReference type="Pfam" id="PF10017">
    <property type="entry name" value="Methyltransf_33"/>
    <property type="match status" value="1"/>
</dbReference>
<feature type="domain" description="Histidine-specific methyltransferase SAM-dependent" evidence="3">
    <location>
        <begin position="16"/>
        <end position="313"/>
    </location>
</feature>
<evidence type="ECO:0000256" key="2">
    <source>
        <dbReference type="ARBA" id="ARBA00022679"/>
    </source>
</evidence>
<dbReference type="GO" id="GO:0052706">
    <property type="term" value="F:L-histidine N(alpha)-methyltransferase activity"/>
    <property type="evidence" value="ECO:0007669"/>
    <property type="project" value="UniProtKB-EC"/>
</dbReference>
<dbReference type="GO" id="GO:0032259">
    <property type="term" value="P:methylation"/>
    <property type="evidence" value="ECO:0007669"/>
    <property type="project" value="UniProtKB-KW"/>
</dbReference>
<reference evidence="4 5" key="1">
    <citation type="submission" date="2019-01" db="EMBL/GenBank/DDBJ databases">
        <title>Sphingorhabdus lacus sp.nov., isolated from an oligotrophic freshwater lake.</title>
        <authorList>
            <person name="Park M."/>
        </authorList>
    </citation>
    <scope>NUCLEOTIDE SEQUENCE [LARGE SCALE GENOMIC DNA]</scope>
    <source>
        <strain evidence="4 5">IMCC26285</strain>
    </source>
</reference>
<evidence type="ECO:0000313" key="5">
    <source>
        <dbReference type="Proteomes" id="UP000471147"/>
    </source>
</evidence>